<evidence type="ECO:0000256" key="5">
    <source>
        <dbReference type="ARBA" id="ARBA00022989"/>
    </source>
</evidence>
<gene>
    <name evidence="8" type="ORF">ADA01nite_33690</name>
</gene>
<dbReference type="GO" id="GO:0005886">
    <property type="term" value="C:plasma membrane"/>
    <property type="evidence" value="ECO:0007669"/>
    <property type="project" value="UniProtKB-SubCell"/>
</dbReference>
<keyword evidence="6 7" id="KW-0472">Membrane</keyword>
<evidence type="ECO:0000256" key="6">
    <source>
        <dbReference type="ARBA" id="ARBA00023136"/>
    </source>
</evidence>
<dbReference type="Pfam" id="PF02322">
    <property type="entry name" value="Cyt_bd_oxida_II"/>
    <property type="match status" value="1"/>
</dbReference>
<feature type="transmembrane region" description="Helical" evidence="7">
    <location>
        <begin position="163"/>
        <end position="183"/>
    </location>
</feature>
<evidence type="ECO:0000256" key="2">
    <source>
        <dbReference type="ARBA" id="ARBA00007543"/>
    </source>
</evidence>
<dbReference type="AlphaFoldDB" id="A0A511VAM5"/>
<comment type="similarity">
    <text evidence="2">Belongs to the cytochrome ubiquinol oxidase subunit 2 family.</text>
</comment>
<keyword evidence="5 7" id="KW-1133">Transmembrane helix</keyword>
<feature type="transmembrane region" description="Helical" evidence="7">
    <location>
        <begin position="117"/>
        <end position="137"/>
    </location>
</feature>
<reference evidence="8 9" key="1">
    <citation type="submission" date="2019-07" db="EMBL/GenBank/DDBJ databases">
        <title>Whole genome shotgun sequence of Aneurinibacillus danicus NBRC 102444.</title>
        <authorList>
            <person name="Hosoyama A."/>
            <person name="Uohara A."/>
            <person name="Ohji S."/>
            <person name="Ichikawa N."/>
        </authorList>
    </citation>
    <scope>NUCLEOTIDE SEQUENCE [LARGE SCALE GENOMIC DNA]</scope>
    <source>
        <strain evidence="8 9">NBRC 102444</strain>
    </source>
</reference>
<keyword evidence="9" id="KW-1185">Reference proteome</keyword>
<feature type="transmembrane region" description="Helical" evidence="7">
    <location>
        <begin position="55"/>
        <end position="74"/>
    </location>
</feature>
<feature type="transmembrane region" description="Helical" evidence="7">
    <location>
        <begin position="12"/>
        <end position="34"/>
    </location>
</feature>
<protein>
    <submittedName>
        <fullName evidence="8">Cytochrome D ubiquinol oxidase subunit II</fullName>
    </submittedName>
</protein>
<feature type="transmembrane region" description="Helical" evidence="7">
    <location>
        <begin position="261"/>
        <end position="280"/>
    </location>
</feature>
<dbReference type="InterPro" id="IPR003317">
    <property type="entry name" value="Cyt-d_oxidase_su2"/>
</dbReference>
<dbReference type="EMBL" id="BJXX01000158">
    <property type="protein sequence ID" value="GEN35909.1"/>
    <property type="molecule type" value="Genomic_DNA"/>
</dbReference>
<name>A0A511VAM5_9BACL</name>
<evidence type="ECO:0000256" key="4">
    <source>
        <dbReference type="ARBA" id="ARBA00022692"/>
    </source>
</evidence>
<dbReference type="RefSeq" id="WP_146811416.1">
    <property type="nucleotide sequence ID" value="NZ_BJXX01000158.1"/>
</dbReference>
<evidence type="ECO:0000256" key="7">
    <source>
        <dbReference type="SAM" id="Phobius"/>
    </source>
</evidence>
<feature type="transmembrane region" description="Helical" evidence="7">
    <location>
        <begin position="203"/>
        <end position="223"/>
    </location>
</feature>
<accession>A0A511VAM5</accession>
<comment type="caution">
    <text evidence="8">The sequence shown here is derived from an EMBL/GenBank/DDBJ whole genome shotgun (WGS) entry which is preliminary data.</text>
</comment>
<evidence type="ECO:0000313" key="9">
    <source>
        <dbReference type="Proteomes" id="UP000321157"/>
    </source>
</evidence>
<comment type="subcellular location">
    <subcellularLocation>
        <location evidence="1">Cell membrane</location>
        <topology evidence="1">Multi-pass membrane protein</topology>
    </subcellularLocation>
</comment>
<feature type="transmembrane region" description="Helical" evidence="7">
    <location>
        <begin position="235"/>
        <end position="254"/>
    </location>
</feature>
<evidence type="ECO:0000313" key="8">
    <source>
        <dbReference type="EMBL" id="GEN35909.1"/>
    </source>
</evidence>
<keyword evidence="4 7" id="KW-0812">Transmembrane</keyword>
<sequence>MSYEGIEIAVLWTFLYGYLIVASIDFGAGLFLFYGKWKKKDQIINGIINRYLSPVWAASNVFLLFFFGGLLCFFPDAINYYGMALLVPGGIALALLVVRGLFYGFVNYGARERLSHLFIYGVTGLLIPVCLSTVLIISEGKFIVELQDGRIHFVPEVLFTSPYFWSVLFLAIVSVLFISASFLTHYASRSGNMEAEEIFRRFALIWSGPTILASVVVFATLRIHNEWHFSRMIDVSWMFIASLLFFVAAMYLIALRKALGVAFIMVMLQFGFAFFGYGVSHMPYLLYPYLTIREGMTSPQIGLEFVTLLVTGHGR</sequence>
<evidence type="ECO:0000256" key="1">
    <source>
        <dbReference type="ARBA" id="ARBA00004651"/>
    </source>
</evidence>
<dbReference type="Proteomes" id="UP000321157">
    <property type="component" value="Unassembled WGS sequence"/>
</dbReference>
<dbReference type="OrthoDB" id="2416742at2"/>
<keyword evidence="3" id="KW-1003">Cell membrane</keyword>
<proteinExistence type="inferred from homology"/>
<organism evidence="8 9">
    <name type="scientific">Aneurinibacillus danicus</name>
    <dbReference type="NCBI Taxonomy" id="267746"/>
    <lineage>
        <taxon>Bacteria</taxon>
        <taxon>Bacillati</taxon>
        <taxon>Bacillota</taxon>
        <taxon>Bacilli</taxon>
        <taxon>Bacillales</taxon>
        <taxon>Paenibacillaceae</taxon>
        <taxon>Aneurinibacillus group</taxon>
        <taxon>Aneurinibacillus</taxon>
    </lineage>
</organism>
<feature type="transmembrane region" description="Helical" evidence="7">
    <location>
        <begin position="80"/>
        <end position="105"/>
    </location>
</feature>
<evidence type="ECO:0000256" key="3">
    <source>
        <dbReference type="ARBA" id="ARBA00022475"/>
    </source>
</evidence>